<evidence type="ECO:0008006" key="2">
    <source>
        <dbReference type="Google" id="ProtNLM"/>
    </source>
</evidence>
<accession>A0A6L2LGS9</accession>
<dbReference type="AlphaFoldDB" id="A0A6L2LGS9"/>
<evidence type="ECO:0000313" key="1">
    <source>
        <dbReference type="EMBL" id="GEU60360.1"/>
    </source>
</evidence>
<organism evidence="1">
    <name type="scientific">Tanacetum cinerariifolium</name>
    <name type="common">Dalmatian daisy</name>
    <name type="synonym">Chrysanthemum cinerariifolium</name>
    <dbReference type="NCBI Taxonomy" id="118510"/>
    <lineage>
        <taxon>Eukaryota</taxon>
        <taxon>Viridiplantae</taxon>
        <taxon>Streptophyta</taxon>
        <taxon>Embryophyta</taxon>
        <taxon>Tracheophyta</taxon>
        <taxon>Spermatophyta</taxon>
        <taxon>Magnoliopsida</taxon>
        <taxon>eudicotyledons</taxon>
        <taxon>Gunneridae</taxon>
        <taxon>Pentapetalae</taxon>
        <taxon>asterids</taxon>
        <taxon>campanulids</taxon>
        <taxon>Asterales</taxon>
        <taxon>Asteraceae</taxon>
        <taxon>Asteroideae</taxon>
        <taxon>Anthemideae</taxon>
        <taxon>Anthemidinae</taxon>
        <taxon>Tanacetum</taxon>
    </lineage>
</organism>
<dbReference type="EMBL" id="BKCJ010004322">
    <property type="protein sequence ID" value="GEU60360.1"/>
    <property type="molecule type" value="Genomic_DNA"/>
</dbReference>
<protein>
    <recommendedName>
        <fullName evidence="2">Integrase, catalytic region, zinc finger, CCHC-type, peptidase aspartic, catalytic</fullName>
    </recommendedName>
</protein>
<sequence length="244" mass="28295">MTTLTNKAILSGADNRPSMLEKDMYDSWKSIMEQYMLNRQHGRMILESVENGLLLWPTVEENRATRPKKYFELSATEAIQADCDVKATNIILQGLPPEVYALVSNHKVTKELWERIQLLMQGTSLTKQQREYKLRFAARHVTFCFKARYVLLQDSMRFASRHRVFCFKTLACCVLLQDTLRFASRHLAFCFKTLAFCLKILAFCLMSKQNLCFRQELLEYMTVHDNDASESSQPSWGKMCTSGT</sequence>
<name>A0A6L2LGS9_TANCI</name>
<gene>
    <name evidence="1" type="ORF">Tci_032338</name>
</gene>
<proteinExistence type="predicted"/>
<reference evidence="1" key="1">
    <citation type="journal article" date="2019" name="Sci. Rep.">
        <title>Draft genome of Tanacetum cinerariifolium, the natural source of mosquito coil.</title>
        <authorList>
            <person name="Yamashiro T."/>
            <person name="Shiraishi A."/>
            <person name="Satake H."/>
            <person name="Nakayama K."/>
        </authorList>
    </citation>
    <scope>NUCLEOTIDE SEQUENCE</scope>
</reference>
<comment type="caution">
    <text evidence="1">The sequence shown here is derived from an EMBL/GenBank/DDBJ whole genome shotgun (WGS) entry which is preliminary data.</text>
</comment>